<organism evidence="1 2">
    <name type="scientific">Pyropia yezoensis</name>
    <name type="common">Susabi-nori</name>
    <name type="synonym">Porphyra yezoensis</name>
    <dbReference type="NCBI Taxonomy" id="2788"/>
    <lineage>
        <taxon>Eukaryota</taxon>
        <taxon>Rhodophyta</taxon>
        <taxon>Bangiophyceae</taxon>
        <taxon>Bangiales</taxon>
        <taxon>Bangiaceae</taxon>
        <taxon>Pyropia</taxon>
    </lineage>
</organism>
<evidence type="ECO:0000313" key="2">
    <source>
        <dbReference type="Proteomes" id="UP000798662"/>
    </source>
</evidence>
<protein>
    <submittedName>
        <fullName evidence="1">Uncharacterized protein</fullName>
    </submittedName>
</protein>
<dbReference type="EMBL" id="CM020619">
    <property type="protein sequence ID" value="KAK1865869.1"/>
    <property type="molecule type" value="Genomic_DNA"/>
</dbReference>
<proteinExistence type="predicted"/>
<dbReference type="Proteomes" id="UP000798662">
    <property type="component" value="Chromosome 2"/>
</dbReference>
<reference evidence="1" key="1">
    <citation type="submission" date="2019-11" db="EMBL/GenBank/DDBJ databases">
        <title>Nori genome reveals adaptations in red seaweeds to the harsh intertidal environment.</title>
        <authorList>
            <person name="Wang D."/>
            <person name="Mao Y."/>
        </authorList>
    </citation>
    <scope>NUCLEOTIDE SEQUENCE</scope>
    <source>
        <tissue evidence="1">Gametophyte</tissue>
    </source>
</reference>
<name>A0ACC3C7E1_PYRYE</name>
<accession>A0ACC3C7E1</accession>
<keyword evidence="2" id="KW-1185">Reference proteome</keyword>
<evidence type="ECO:0000313" key="1">
    <source>
        <dbReference type="EMBL" id="KAK1865869.1"/>
    </source>
</evidence>
<comment type="caution">
    <text evidence="1">The sequence shown here is derived from an EMBL/GenBank/DDBJ whole genome shotgun (WGS) entry which is preliminary data.</text>
</comment>
<sequence length="717" mass="68734">MAATRRCRLAAVAVVSAAAAAVVMAASTVAAPPSTGAAVAVAATAAAAFAAAPPPPPLGTSASLVDASSTRQDTTATAADASPATPPAGLYFMVDGELRTSLDARPLVHSFGSATDALTVVFVPASAGESITATHFSGLDAGVCTGAAAAVAPLTPTGGLAGGLAASSPGAANMTLTMEFDGRVGVTPFEFSIDTVDVAGGAHTYRCGGSYVVCGLSLVDDATGTVVSGDGGGAGVSLGSYADVLATGTYRLGVRAQACDGAALGGSPASLDGVQVSVRDVAGDEDLRVFPQPDGCPAVADAVADGCSHAFTPDGSALLLRPAAYRVGAGGVVASLVWPAAAVDGEAWEADVAVRLDTTPPPPPVVTALLVDVDAAPLDVYGGELVGVSAFNAPVYGGLVGSCGWALAGATSPLVREACTFGAADQELVFRTAGGPAFSVHNDSQVMCDDVSAVQSAEVANGGGRGLRVAFGDGRLAAAAVANGTGFVAAGTAARAATLAVAVRLDVYTPTRFSASKAGAVAAALAAAAGVATDAVATVDVGASAAAAAAGAAVQTVYVRVAPAAAAAARSAMTDALASGAVARAVRLEPGGLHLEALSVAPGGGASNDAADAVGGLSTLAVGLIAGAVVVALVVVMLAGAAVRAQAVSVAAESDLSSSSGPLGVPAAAVGAGAPDGILRDVYGRSADAPGLAVDESGGHDRRFVRAGSDASSTYSM</sequence>
<gene>
    <name evidence="1" type="ORF">I4F81_008392</name>
</gene>